<organism evidence="1 2">
    <name type="scientific">Lithospermum erythrorhizon</name>
    <name type="common">Purple gromwell</name>
    <name type="synonym">Lithospermum officinale var. erythrorhizon</name>
    <dbReference type="NCBI Taxonomy" id="34254"/>
    <lineage>
        <taxon>Eukaryota</taxon>
        <taxon>Viridiplantae</taxon>
        <taxon>Streptophyta</taxon>
        <taxon>Embryophyta</taxon>
        <taxon>Tracheophyta</taxon>
        <taxon>Spermatophyta</taxon>
        <taxon>Magnoliopsida</taxon>
        <taxon>eudicotyledons</taxon>
        <taxon>Gunneridae</taxon>
        <taxon>Pentapetalae</taxon>
        <taxon>asterids</taxon>
        <taxon>lamiids</taxon>
        <taxon>Boraginales</taxon>
        <taxon>Boraginaceae</taxon>
        <taxon>Boraginoideae</taxon>
        <taxon>Lithospermeae</taxon>
        <taxon>Lithospermum</taxon>
    </lineage>
</organism>
<evidence type="ECO:0008006" key="3">
    <source>
        <dbReference type="Google" id="ProtNLM"/>
    </source>
</evidence>
<gene>
    <name evidence="1" type="ORF">LIER_32585</name>
</gene>
<accession>A0AAV3RYA8</accession>
<name>A0AAV3RYA8_LITER</name>
<dbReference type="CDD" id="cd09272">
    <property type="entry name" value="RNase_HI_RT_Ty1"/>
    <property type="match status" value="1"/>
</dbReference>
<protein>
    <recommendedName>
        <fullName evidence="3">Mitochondrial protein</fullName>
    </recommendedName>
</protein>
<keyword evidence="2" id="KW-1185">Reference proteome</keyword>
<dbReference type="PANTHER" id="PTHR11439">
    <property type="entry name" value="GAG-POL-RELATED RETROTRANSPOSON"/>
    <property type="match status" value="1"/>
</dbReference>
<proteinExistence type="predicted"/>
<comment type="caution">
    <text evidence="1">The sequence shown here is derived from an EMBL/GenBank/DDBJ whole genome shotgun (WGS) entry which is preliminary data.</text>
</comment>
<dbReference type="AlphaFoldDB" id="A0AAV3RYA8"/>
<sequence>MITGLQLHVNNSPLVTDEYLYRRVIERLLYLGFTRPDITYAMQQQDKLQLVAYCNADCTRSSTRRSLTGFCIYLGKSLISWKTKKQITMSRNSAEAEYMSMASTVCELQ</sequence>
<dbReference type="PANTHER" id="PTHR11439:SF470">
    <property type="entry name" value="CYSTEINE-RICH RLK (RECEPTOR-LIKE PROTEIN KINASE) 8"/>
    <property type="match status" value="1"/>
</dbReference>
<dbReference type="EMBL" id="BAABME010012588">
    <property type="protein sequence ID" value="GAA0185297.1"/>
    <property type="molecule type" value="Genomic_DNA"/>
</dbReference>
<reference evidence="1 2" key="1">
    <citation type="submission" date="2024-01" db="EMBL/GenBank/DDBJ databases">
        <title>The complete chloroplast genome sequence of Lithospermum erythrorhizon: insights into the phylogenetic relationship among Boraginaceae species and the maternal lineages of purple gromwells.</title>
        <authorList>
            <person name="Okada T."/>
            <person name="Watanabe K."/>
        </authorList>
    </citation>
    <scope>NUCLEOTIDE SEQUENCE [LARGE SCALE GENOMIC DNA]</scope>
</reference>
<dbReference type="Proteomes" id="UP001454036">
    <property type="component" value="Unassembled WGS sequence"/>
</dbReference>
<evidence type="ECO:0000313" key="2">
    <source>
        <dbReference type="Proteomes" id="UP001454036"/>
    </source>
</evidence>
<evidence type="ECO:0000313" key="1">
    <source>
        <dbReference type="EMBL" id="GAA0185297.1"/>
    </source>
</evidence>